<dbReference type="GeneID" id="95390656"/>
<dbReference type="EMBL" id="JACIBV010000001">
    <property type="protein sequence ID" value="MBB3728422.1"/>
    <property type="molecule type" value="Genomic_DNA"/>
</dbReference>
<proteinExistence type="predicted"/>
<gene>
    <name evidence="1" type="ORF">FHR33_004282</name>
</gene>
<name>A0A7W5YPE9_9ACTN</name>
<evidence type="ECO:0000313" key="2">
    <source>
        <dbReference type="Proteomes" id="UP000579945"/>
    </source>
</evidence>
<comment type="caution">
    <text evidence="1">The sequence shown here is derived from an EMBL/GenBank/DDBJ whole genome shotgun (WGS) entry which is preliminary data.</text>
</comment>
<dbReference type="RefSeq" id="WP_183650352.1">
    <property type="nucleotide sequence ID" value="NZ_JACIBV010000001.1"/>
</dbReference>
<reference evidence="1 2" key="1">
    <citation type="submission" date="2020-08" db="EMBL/GenBank/DDBJ databases">
        <title>Sequencing the genomes of 1000 actinobacteria strains.</title>
        <authorList>
            <person name="Klenk H.-P."/>
        </authorList>
    </citation>
    <scope>NUCLEOTIDE SEQUENCE [LARGE SCALE GENOMIC DNA]</scope>
    <source>
        <strain evidence="1 2">DSM 44320</strain>
    </source>
</reference>
<keyword evidence="2" id="KW-1185">Reference proteome</keyword>
<dbReference type="Proteomes" id="UP000579945">
    <property type="component" value="Unassembled WGS sequence"/>
</dbReference>
<accession>A0A7W5YPE9</accession>
<organism evidence="1 2">
    <name type="scientific">Nonomuraea dietziae</name>
    <dbReference type="NCBI Taxonomy" id="65515"/>
    <lineage>
        <taxon>Bacteria</taxon>
        <taxon>Bacillati</taxon>
        <taxon>Actinomycetota</taxon>
        <taxon>Actinomycetes</taxon>
        <taxon>Streptosporangiales</taxon>
        <taxon>Streptosporangiaceae</taxon>
        <taxon>Nonomuraea</taxon>
    </lineage>
</organism>
<sequence>MAGPDGGWPGLNGDENTVEFSVERMRAIAKEMRGVLSVMNGRGMGGPAIPGERFMTGAMESVQGHARISRDEIGTWPAAATFANAVGSGGPDGTSTSGASIPGGNGVGFEMVYAKFVSTFEKVVQALEDHAVEYEKSNRFNGG</sequence>
<dbReference type="AlphaFoldDB" id="A0A7W5YPE9"/>
<evidence type="ECO:0000313" key="1">
    <source>
        <dbReference type="EMBL" id="MBB3728422.1"/>
    </source>
</evidence>
<protein>
    <submittedName>
        <fullName evidence="1">Uncharacterized protein</fullName>
    </submittedName>
</protein>